<proteinExistence type="predicted"/>
<reference evidence="2 3" key="1">
    <citation type="journal article" date="2019" name="Commun. Biol.">
        <title>The bagworm genome reveals a unique fibroin gene that provides high tensile strength.</title>
        <authorList>
            <person name="Kono N."/>
            <person name="Nakamura H."/>
            <person name="Ohtoshi R."/>
            <person name="Tomita M."/>
            <person name="Numata K."/>
            <person name="Arakawa K."/>
        </authorList>
    </citation>
    <scope>NUCLEOTIDE SEQUENCE [LARGE SCALE GENOMIC DNA]</scope>
</reference>
<sequence length="122" mass="14057">MNNIRRSYVFLYDSAGFEKQNGLRRKEEERSDSKHFLKIKTNLKKPSKGLSSYTQPRNISHNMRTGIYRLGTLKYSHLKVFRAKEIDNRTVRDKLGRSTNSKPQTRKESVAISAPRGGGNGR</sequence>
<organism evidence="2 3">
    <name type="scientific">Eumeta variegata</name>
    <name type="common">Bagworm moth</name>
    <name type="synonym">Eumeta japonica</name>
    <dbReference type="NCBI Taxonomy" id="151549"/>
    <lineage>
        <taxon>Eukaryota</taxon>
        <taxon>Metazoa</taxon>
        <taxon>Ecdysozoa</taxon>
        <taxon>Arthropoda</taxon>
        <taxon>Hexapoda</taxon>
        <taxon>Insecta</taxon>
        <taxon>Pterygota</taxon>
        <taxon>Neoptera</taxon>
        <taxon>Endopterygota</taxon>
        <taxon>Lepidoptera</taxon>
        <taxon>Glossata</taxon>
        <taxon>Ditrysia</taxon>
        <taxon>Tineoidea</taxon>
        <taxon>Psychidae</taxon>
        <taxon>Oiketicinae</taxon>
        <taxon>Eumeta</taxon>
    </lineage>
</organism>
<name>A0A4C1XAA1_EUMVA</name>
<evidence type="ECO:0000313" key="2">
    <source>
        <dbReference type="EMBL" id="GBP59304.1"/>
    </source>
</evidence>
<gene>
    <name evidence="2" type="ORF">EVAR_40689_1</name>
</gene>
<dbReference type="Proteomes" id="UP000299102">
    <property type="component" value="Unassembled WGS sequence"/>
</dbReference>
<dbReference type="AlphaFoldDB" id="A0A4C1XAA1"/>
<dbReference type="EMBL" id="BGZK01000758">
    <property type="protein sequence ID" value="GBP59304.1"/>
    <property type="molecule type" value="Genomic_DNA"/>
</dbReference>
<keyword evidence="3" id="KW-1185">Reference proteome</keyword>
<protein>
    <submittedName>
        <fullName evidence="2">Uncharacterized protein</fullName>
    </submittedName>
</protein>
<evidence type="ECO:0000256" key="1">
    <source>
        <dbReference type="SAM" id="MobiDB-lite"/>
    </source>
</evidence>
<comment type="caution">
    <text evidence="2">The sequence shown here is derived from an EMBL/GenBank/DDBJ whole genome shotgun (WGS) entry which is preliminary data.</text>
</comment>
<feature type="region of interest" description="Disordered" evidence="1">
    <location>
        <begin position="89"/>
        <end position="122"/>
    </location>
</feature>
<accession>A0A4C1XAA1</accession>
<evidence type="ECO:0000313" key="3">
    <source>
        <dbReference type="Proteomes" id="UP000299102"/>
    </source>
</evidence>